<dbReference type="Proteomes" id="UP000185490">
    <property type="component" value="Chromosome"/>
</dbReference>
<evidence type="ECO:0000313" key="1">
    <source>
        <dbReference type="EMBL" id="APT74827.1"/>
    </source>
</evidence>
<evidence type="ECO:0000313" key="2">
    <source>
        <dbReference type="EMBL" id="APT74889.1"/>
    </source>
</evidence>
<reference evidence="1 3" key="1">
    <citation type="submission" date="2014-02" db="EMBL/GenBank/DDBJ databases">
        <title>Diversity of Thermotogales isolates from hydrothermal vents.</title>
        <authorList>
            <person name="Haverkamp T.H.A."/>
            <person name="Lossouarn J."/>
            <person name="Geslin C."/>
            <person name="Nesbo C.L."/>
        </authorList>
    </citation>
    <scope>NUCLEOTIDE SEQUENCE [LARGE SCALE GENOMIC DNA]</scope>
    <source>
        <strain evidence="1 3">431</strain>
    </source>
</reference>
<evidence type="ECO:0000313" key="3">
    <source>
        <dbReference type="Proteomes" id="UP000185490"/>
    </source>
</evidence>
<accession>A0ABN4V0X9</accession>
<sequence>MRGKKIREVSSHVKMELMVGRKEKGGNPILVGVNMGPAYSDERKLLLELMKGIKIKNKVHDGRCSMSIEVLKDFIERSELVVVKDEKL</sequence>
<organism evidence="1 3">
    <name type="scientific">Thermosipho melanesiensis</name>
    <dbReference type="NCBI Taxonomy" id="46541"/>
    <lineage>
        <taxon>Bacteria</taxon>
        <taxon>Thermotogati</taxon>
        <taxon>Thermotogota</taxon>
        <taxon>Thermotogae</taxon>
        <taxon>Thermotogales</taxon>
        <taxon>Fervidobacteriaceae</taxon>
        <taxon>Thermosipho</taxon>
    </lineage>
</organism>
<name>A0ABN4V0X9_9BACT</name>
<proteinExistence type="predicted"/>
<dbReference type="EMBL" id="CP007389">
    <property type="protein sequence ID" value="APT74827.1"/>
    <property type="molecule type" value="Genomic_DNA"/>
</dbReference>
<protein>
    <submittedName>
        <fullName evidence="1">Uncharacterized protein</fullName>
    </submittedName>
</protein>
<dbReference type="EMBL" id="CP007389">
    <property type="protein sequence ID" value="APT74889.1"/>
    <property type="molecule type" value="Genomic_DNA"/>
</dbReference>
<gene>
    <name evidence="1" type="ORF">BW47_02660</name>
    <name evidence="2" type="ORF">BW47_05995</name>
</gene>
<keyword evidence="3" id="KW-1185">Reference proteome</keyword>